<gene>
    <name evidence="1" type="ORF">CI238_03533</name>
</gene>
<name>A0A167DWI5_COLIC</name>
<proteinExistence type="predicted"/>
<sequence>MNQRNPLLHCYFGHLLFQLSHFSSKSSFVASELISKTHPQPVRRFRDTCHGLARVLDRRLLRPFHDVIPCYREWVFCAALDLKRRCYLSQSEDCLAMQDSACDENW</sequence>
<evidence type="ECO:0000313" key="1">
    <source>
        <dbReference type="EMBL" id="KZL84430.1"/>
    </source>
</evidence>
<dbReference type="AlphaFoldDB" id="A0A167DWI5"/>
<reference evidence="1 2" key="1">
    <citation type="submission" date="2015-06" db="EMBL/GenBank/DDBJ databases">
        <title>Survival trade-offs in plant roots during colonization by closely related pathogenic and mutualistic fungi.</title>
        <authorList>
            <person name="Hacquard S."/>
            <person name="Kracher B."/>
            <person name="Hiruma K."/>
            <person name="Weinman A."/>
            <person name="Muench P."/>
            <person name="Garrido Oter R."/>
            <person name="Ver Loren van Themaat E."/>
            <person name="Dallerey J.-F."/>
            <person name="Damm U."/>
            <person name="Henrissat B."/>
            <person name="Lespinet O."/>
            <person name="Thon M."/>
            <person name="Kemen E."/>
            <person name="McHardy A.C."/>
            <person name="Schulze-Lefert P."/>
            <person name="O'Connell R.J."/>
        </authorList>
    </citation>
    <scope>NUCLEOTIDE SEQUENCE [LARGE SCALE GENOMIC DNA]</scope>
    <source>
        <strain evidence="1 2">MAFF 238704</strain>
    </source>
</reference>
<comment type="caution">
    <text evidence="1">The sequence shown here is derived from an EMBL/GenBank/DDBJ whole genome shotgun (WGS) entry which is preliminary data.</text>
</comment>
<organism evidence="1 2">
    <name type="scientific">Colletotrichum incanum</name>
    <name type="common">Soybean anthracnose fungus</name>
    <dbReference type="NCBI Taxonomy" id="1573173"/>
    <lineage>
        <taxon>Eukaryota</taxon>
        <taxon>Fungi</taxon>
        <taxon>Dikarya</taxon>
        <taxon>Ascomycota</taxon>
        <taxon>Pezizomycotina</taxon>
        <taxon>Sordariomycetes</taxon>
        <taxon>Hypocreomycetidae</taxon>
        <taxon>Glomerellales</taxon>
        <taxon>Glomerellaceae</taxon>
        <taxon>Colletotrichum</taxon>
        <taxon>Colletotrichum spaethianum species complex</taxon>
    </lineage>
</organism>
<evidence type="ECO:0000313" key="2">
    <source>
        <dbReference type="Proteomes" id="UP000076584"/>
    </source>
</evidence>
<dbReference type="EMBL" id="LFIW01000874">
    <property type="protein sequence ID" value="KZL84430.1"/>
    <property type="molecule type" value="Genomic_DNA"/>
</dbReference>
<keyword evidence="2" id="KW-1185">Reference proteome</keyword>
<dbReference type="Proteomes" id="UP000076584">
    <property type="component" value="Unassembled WGS sequence"/>
</dbReference>
<accession>A0A167DWI5</accession>
<protein>
    <submittedName>
        <fullName evidence="1">Uncharacterized protein</fullName>
    </submittedName>
</protein>